<dbReference type="Proteomes" id="UP000309997">
    <property type="component" value="Unassembled WGS sequence"/>
</dbReference>
<organism evidence="1 2">
    <name type="scientific">Populus alba</name>
    <name type="common">White poplar</name>
    <dbReference type="NCBI Taxonomy" id="43335"/>
    <lineage>
        <taxon>Eukaryota</taxon>
        <taxon>Viridiplantae</taxon>
        <taxon>Streptophyta</taxon>
        <taxon>Embryophyta</taxon>
        <taxon>Tracheophyta</taxon>
        <taxon>Spermatophyta</taxon>
        <taxon>Magnoliopsida</taxon>
        <taxon>eudicotyledons</taxon>
        <taxon>Gunneridae</taxon>
        <taxon>Pentapetalae</taxon>
        <taxon>rosids</taxon>
        <taxon>fabids</taxon>
        <taxon>Malpighiales</taxon>
        <taxon>Salicaceae</taxon>
        <taxon>Saliceae</taxon>
        <taxon>Populus</taxon>
    </lineage>
</organism>
<keyword evidence="2" id="KW-1185">Reference proteome</keyword>
<name>A0ACC4BTS6_POPAL</name>
<evidence type="ECO:0000313" key="1">
    <source>
        <dbReference type="EMBL" id="KAL3581775.1"/>
    </source>
</evidence>
<sequence length="179" mass="19991">MEQFKRVAVSGTRLVVLNSPVTNFDAGSVKVASQKEDWPKGKKAKSDSQNPIKVQEREPDIEEGQNQGRLQDMTGQATFIGYDLSNLLPSFLLRPGLVKSLLQLPLLYFSSFLSPLSFEMFLRCLFMFVLEWGVPDYTMDMTTSESLECLTHQLAGLLLPTAHWDSSSAECCHDKNPAA</sequence>
<comment type="caution">
    <text evidence="1">The sequence shown here is derived from an EMBL/GenBank/DDBJ whole genome shotgun (WGS) entry which is preliminary data.</text>
</comment>
<evidence type="ECO:0000313" key="2">
    <source>
        <dbReference type="Proteomes" id="UP000309997"/>
    </source>
</evidence>
<proteinExistence type="predicted"/>
<protein>
    <submittedName>
        <fullName evidence="1">Uncharacterized protein</fullName>
    </submittedName>
</protein>
<reference evidence="1 2" key="1">
    <citation type="journal article" date="2024" name="Plant Biotechnol. J.">
        <title>Genome and CRISPR/Cas9 system of a widespread forest tree (Populus alba) in the world.</title>
        <authorList>
            <person name="Liu Y.J."/>
            <person name="Jiang P.F."/>
            <person name="Han X.M."/>
            <person name="Li X.Y."/>
            <person name="Wang H.M."/>
            <person name="Wang Y.J."/>
            <person name="Wang X.X."/>
            <person name="Zeng Q.Y."/>
        </authorList>
    </citation>
    <scope>NUCLEOTIDE SEQUENCE [LARGE SCALE GENOMIC DNA]</scope>
    <source>
        <strain evidence="2">cv. PAL-ZL1</strain>
    </source>
</reference>
<gene>
    <name evidence="1" type="ORF">D5086_016107</name>
</gene>
<dbReference type="EMBL" id="RCHU02000008">
    <property type="protein sequence ID" value="KAL3581775.1"/>
    <property type="molecule type" value="Genomic_DNA"/>
</dbReference>
<accession>A0ACC4BTS6</accession>